<feature type="compositionally biased region" description="Basic and acidic residues" evidence="13">
    <location>
        <begin position="398"/>
        <end position="412"/>
    </location>
</feature>
<comment type="caution">
    <text evidence="16">The sequence shown here is derived from an EMBL/GenBank/DDBJ whole genome shotgun (WGS) entry which is preliminary data.</text>
</comment>
<accession>A0A8J4UCT9</accession>
<evidence type="ECO:0000256" key="6">
    <source>
        <dbReference type="ARBA" id="ARBA00022723"/>
    </source>
</evidence>
<dbReference type="InterPro" id="IPR028938">
    <property type="entry name" value="Rsf1-like"/>
</dbReference>
<reference evidence="16" key="1">
    <citation type="submission" date="2020-07" db="EMBL/GenBank/DDBJ databases">
        <title>Clarias magur genome sequencing, assembly and annotation.</title>
        <authorList>
            <person name="Kushwaha B."/>
            <person name="Kumar R."/>
            <person name="Das P."/>
            <person name="Joshi C.G."/>
            <person name="Kumar D."/>
            <person name="Nagpure N.S."/>
            <person name="Pandey M."/>
            <person name="Agarwal S."/>
            <person name="Srivastava S."/>
            <person name="Singh M."/>
            <person name="Sahoo L."/>
            <person name="Jayasankar P."/>
            <person name="Meher P.K."/>
            <person name="Koringa P.G."/>
            <person name="Iquebal M.A."/>
            <person name="Das S.P."/>
            <person name="Bit A."/>
            <person name="Patnaik S."/>
            <person name="Patel N."/>
            <person name="Shah T.M."/>
            <person name="Hinsu A."/>
            <person name="Jena J.K."/>
        </authorList>
    </citation>
    <scope>NUCLEOTIDE SEQUENCE</scope>
    <source>
        <strain evidence="16">CIFAMagur01</strain>
        <tissue evidence="16">Testis</tissue>
    </source>
</reference>
<dbReference type="Pfam" id="PF03517">
    <property type="entry name" value="Voldacs"/>
    <property type="match status" value="1"/>
</dbReference>
<evidence type="ECO:0000256" key="4">
    <source>
        <dbReference type="ARBA" id="ARBA00015653"/>
    </source>
</evidence>
<dbReference type="SUPFAM" id="SSF57903">
    <property type="entry name" value="FYVE/PHD zinc finger"/>
    <property type="match status" value="1"/>
</dbReference>
<dbReference type="GO" id="GO:0034715">
    <property type="term" value="C:pICln-Sm protein complex"/>
    <property type="evidence" value="ECO:0007669"/>
    <property type="project" value="InterPro"/>
</dbReference>
<dbReference type="InterPro" id="IPR013083">
    <property type="entry name" value="Znf_RING/FYVE/PHD"/>
</dbReference>
<feature type="region of interest" description="Disordered" evidence="13">
    <location>
        <begin position="1766"/>
        <end position="1788"/>
    </location>
</feature>
<evidence type="ECO:0000259" key="15">
    <source>
        <dbReference type="PROSITE" id="PS50827"/>
    </source>
</evidence>
<dbReference type="GO" id="GO:0005829">
    <property type="term" value="C:cytosol"/>
    <property type="evidence" value="ECO:0007669"/>
    <property type="project" value="InterPro"/>
</dbReference>
<keyword evidence="7 12" id="KW-0863">Zinc-finger</keyword>
<organism evidence="16 17">
    <name type="scientific">Clarias magur</name>
    <name type="common">Asian catfish</name>
    <name type="synonym">Macropteronotus magur</name>
    <dbReference type="NCBI Taxonomy" id="1594786"/>
    <lineage>
        <taxon>Eukaryota</taxon>
        <taxon>Metazoa</taxon>
        <taxon>Chordata</taxon>
        <taxon>Craniata</taxon>
        <taxon>Vertebrata</taxon>
        <taxon>Euteleostomi</taxon>
        <taxon>Actinopterygii</taxon>
        <taxon>Neopterygii</taxon>
        <taxon>Teleostei</taxon>
        <taxon>Ostariophysi</taxon>
        <taxon>Siluriformes</taxon>
        <taxon>Clariidae</taxon>
        <taxon>Clarias</taxon>
    </lineage>
</organism>
<feature type="compositionally biased region" description="Basic residues" evidence="13">
    <location>
        <begin position="847"/>
        <end position="857"/>
    </location>
</feature>
<feature type="domain" description="PHD-type" evidence="14">
    <location>
        <begin position="1025"/>
        <end position="1075"/>
    </location>
</feature>
<dbReference type="Gene3D" id="2.30.29.30">
    <property type="entry name" value="Pleckstrin-homology domain (PH domain)/Phosphotyrosine-binding domain (PTB)"/>
    <property type="match status" value="1"/>
</dbReference>
<evidence type="ECO:0000256" key="7">
    <source>
        <dbReference type="ARBA" id="ARBA00022771"/>
    </source>
</evidence>
<feature type="compositionally biased region" description="Basic residues" evidence="13">
    <location>
        <begin position="945"/>
        <end position="965"/>
    </location>
</feature>
<feature type="compositionally biased region" description="Basic and acidic residues" evidence="13">
    <location>
        <begin position="1466"/>
        <end position="1480"/>
    </location>
</feature>
<dbReference type="GO" id="GO:0000387">
    <property type="term" value="P:spliceosomal snRNP assembly"/>
    <property type="evidence" value="ECO:0007669"/>
    <property type="project" value="InterPro"/>
</dbReference>
<dbReference type="InterPro" id="IPR011993">
    <property type="entry name" value="PH-like_dom_sf"/>
</dbReference>
<keyword evidence="5" id="KW-0963">Cytoplasm</keyword>
<evidence type="ECO:0000313" key="17">
    <source>
        <dbReference type="Proteomes" id="UP000727407"/>
    </source>
</evidence>
<dbReference type="Gene3D" id="3.30.40.10">
    <property type="entry name" value="Zinc/RING finger domain, C3HC4 (zinc finger)"/>
    <property type="match status" value="1"/>
</dbReference>
<feature type="compositionally biased region" description="Polar residues" evidence="13">
    <location>
        <begin position="566"/>
        <end position="591"/>
    </location>
</feature>
<evidence type="ECO:0000256" key="2">
    <source>
        <dbReference type="ARBA" id="ARBA00004496"/>
    </source>
</evidence>
<feature type="non-terminal residue" evidence="16">
    <location>
        <position position="1788"/>
    </location>
</feature>
<dbReference type="PROSITE" id="PS01359">
    <property type="entry name" value="ZF_PHD_1"/>
    <property type="match status" value="1"/>
</dbReference>
<feature type="compositionally biased region" description="Acidic residues" evidence="13">
    <location>
        <begin position="1230"/>
        <end position="1243"/>
    </location>
</feature>
<comment type="function">
    <text evidence="11">Involved in both the assembly of spliceosomal snRNPs and the methylation of Sm proteins. Chaperone that regulates the assembly of spliceosomal U1, U2, U4 and U5 small nuclear ribonucleoproteins (snRNPs), the building blocks of the spliceosome, and thereby plays an important role in the splicing of cellular pre-mRNAs. Most spliceosomal snRNPs contain a common set of Sm proteins SNRPB, SNRPD1, SNRPD2, SNRPD3, SNRPE, SNRPF and SNRPG that assemble in a heptameric protein ring on the Sm site of the small nuclear RNA to form the core snRNP (Sm core). In the cytosol, the Sm proteins SNRPD1, SNRPD2, SNRPE, SNRPF and SNRPG are trapped in an inactive 6S pICln-Sm complex by the chaperone CLNS1A that controls the assembly of the core snRNP. Dissociation by the SMN complex of CLNS1A from the trapped Sm proteins and their transfer to an SMN-Sm complex triggers the assembly of core snRNPs and their transport to the nucleus.</text>
</comment>
<dbReference type="InterPro" id="IPR011011">
    <property type="entry name" value="Znf_FYVE_PHD"/>
</dbReference>
<feature type="compositionally biased region" description="Basic and acidic residues" evidence="13">
    <location>
        <begin position="616"/>
        <end position="630"/>
    </location>
</feature>
<evidence type="ECO:0000256" key="10">
    <source>
        <dbReference type="ARBA" id="ARBA00033090"/>
    </source>
</evidence>
<keyword evidence="9" id="KW-0539">Nucleus</keyword>
<protein>
    <recommendedName>
        <fullName evidence="4">Methylosome subunit pICln</fullName>
    </recommendedName>
    <alternativeName>
        <fullName evidence="10">Chloride conductance regulatory protein ICln</fullName>
    </alternativeName>
</protein>
<dbReference type="InterPro" id="IPR003521">
    <property type="entry name" value="ICln"/>
</dbReference>
<dbReference type="OrthoDB" id="10055895at2759"/>
<evidence type="ECO:0000256" key="11">
    <source>
        <dbReference type="ARBA" id="ARBA00045890"/>
    </source>
</evidence>
<dbReference type="PROSITE" id="PS50016">
    <property type="entry name" value="ZF_PHD_2"/>
    <property type="match status" value="1"/>
</dbReference>
<dbReference type="InterPro" id="IPR018501">
    <property type="entry name" value="DDT_dom"/>
</dbReference>
<feature type="compositionally biased region" description="Polar residues" evidence="13">
    <location>
        <begin position="808"/>
        <end position="819"/>
    </location>
</feature>
<dbReference type="Pfam" id="PF00628">
    <property type="entry name" value="PHD"/>
    <property type="match status" value="1"/>
</dbReference>
<dbReference type="PANTHER" id="PTHR14296:SF18">
    <property type="entry name" value="REMODELING AND SPACING FACTOR 1 ISOFORM X1"/>
    <property type="match status" value="1"/>
</dbReference>
<proteinExistence type="inferred from homology"/>
<sequence>MAASAAAAGSSPGLCPSFAVICSFLERYGALLDLPELTFPQLERYLQETATVPKLLVDLHVKLLRKIGKSVSADRWEKYLVKVCQEFNTTWAWELEKKGYREMTVECKTGILKYLCECQFDDNVKFKTAINEEDPDKMRLQPIGRDKDGLMYWFQLDQDHNVRVYVEEQDDLDGSSWKCIVRNRNDLAQILELLKTQIDPSLLVKKDQEEGSSSNSPNPETEENKMKEDNAELKKDKDLAEDEKSPKTEKDDVQISSVKQENAEGKDALTEKDTKEDGKSDKPVVVEGTVTKAVKEEVMEEDEAVNNVSEKNGGALPSEHTEEVKIQKKDVKNDQQAKIPLKKREMKRSEDFDATNCASGGSSIIVRNPAVKEVRSEENGLSAENLNGNASPAVATEGDGRESDPLQKKQKDPQAVSKDQQADAEVKETEKQKKEEAMMCKSQTSTEVSMEVEETAVSKEEEAAQTTETSQESVGIDSHAGTDKDSDEAAKMEVAEECLKSLDNEASKKSSVTKTTDQAENEKNPETLKESPCQNESEMDHAAKDAASQMETPMETETSTSKDFTKQQSTTDKPCTPEQTKNPVNETSSTTPEDRALLEGDKKPGSGSPKQTEIQELPKQHETPVKESKESVPLNVGRKLSEDLDVTKEEEKPSSPKEKTEDCVKSTVCEEKNTEPAAKESQDRTMDTTTVPASEGNDSVTNQKESEDQKRQNALAVSKKEEAVNEDGTTEVTSADTKDDKDNKEETEQNVSADKDPPDAASKDCDAEPQKEKGVPPVQESSKASIDESSEDQKENREQNSTLEKEASLSSESTDSQNQSKEKEKTSIGEADKSKAASEVPQEAIRLKIKVPAHRRRTELQREEVKGDSESEASEGRCLRRSPRICRPTAKLAEIQDRKVEKKQVTPSVEKEKEKEDNEEKEGEENVVQKKTREKKVDQDGQAKPKGRRQRRVRWSRVRSRRKKKGSEEDDDDEDESSSEVEETEEDDSDEDYQVEKKKRRRNRNKERNSSDTSTSSSDDLPPNDDPCKHCGLPNHPELILLCDSCDSGYHTACLRPPLMIIPDGEWFCPPCQHKLLCDKLEEQLQNLDVALKKKERAERRKERLVYVGISVENIITPTVETQEEKPEEVVKEKKEVKKNKSCGRRSTRAKKYISYRFDEFDEAIEEAIEEDIKEAEGGGAGRGKDMANITGHRGKDMSTILQEEGKENGKPKRASAGQRRKKRRRLNDLDSDSTVDEEESEEEFRLSDSSEEEEFVASDNDVDSEGEAHSFDDSDFGSDGQGPMTGFSSRRKSSTRWSMRPRRRRRPKGYSDDEELEETDEEEEEQIVTEGSSEFSDSDLDMRRRRSHRSQKKQVNYCEASESDGSQRSTNRDKAKKRRRLSSSESDASFRSMDSDEDDGKGKKQTVLSEEESRKRRRRLSLKRRRESEDDDNSSDSDDSEEEERPVRKRVNRIDSDDSDEEEKEKEKKSTEKEAEDTVAKGVGHLDYNLELPPTNGQSPMKTLEGLISRPATGMANPALASQTGLKNSSAPQPVPIGANGIAPQEMAPQDEDEDDLLGVTDLVDYVCNSEQFRVSWVDGSGVGFSLDYPSISLHAISRDLTTYPSEHLYIQVNTKHQDDPKAEEVKARKKADGSSDEDEDDEDDEDGQDGDDVSSGAFTEIRFVPNNKESLEKMFTAMSECQALHPDPDDSDSDFDGDEYDVEEAEQGQIDLPTYYSFEEGMSQLNMEGQATLERLEGMLGHSSGPQRCMGGVKTEDAATALDENAKTDPGSLVASGQFDDADVDH</sequence>
<feature type="compositionally biased region" description="Basic residues" evidence="13">
    <location>
        <begin position="1344"/>
        <end position="1353"/>
    </location>
</feature>
<feature type="compositionally biased region" description="Low complexity" evidence="13">
    <location>
        <begin position="464"/>
        <end position="473"/>
    </location>
</feature>
<evidence type="ECO:0000313" key="16">
    <source>
        <dbReference type="EMBL" id="KAF5893900.1"/>
    </source>
</evidence>
<evidence type="ECO:0000256" key="3">
    <source>
        <dbReference type="ARBA" id="ARBA00007054"/>
    </source>
</evidence>
<evidence type="ECO:0000256" key="5">
    <source>
        <dbReference type="ARBA" id="ARBA00022490"/>
    </source>
</evidence>
<dbReference type="InterPro" id="IPR039924">
    <property type="entry name" value="ICln/Lot5/Saf5"/>
</dbReference>
<dbReference type="GO" id="GO:0008270">
    <property type="term" value="F:zinc ion binding"/>
    <property type="evidence" value="ECO:0007669"/>
    <property type="project" value="UniProtKB-KW"/>
</dbReference>
<dbReference type="GO" id="GO:0034709">
    <property type="term" value="C:methylosome"/>
    <property type="evidence" value="ECO:0007669"/>
    <property type="project" value="InterPro"/>
</dbReference>
<evidence type="ECO:0000256" key="13">
    <source>
        <dbReference type="SAM" id="MobiDB-lite"/>
    </source>
</evidence>
<feature type="compositionally biased region" description="Basic and acidic residues" evidence="13">
    <location>
        <begin position="222"/>
        <end position="253"/>
    </location>
</feature>
<feature type="compositionally biased region" description="Acidic residues" evidence="13">
    <location>
        <begin position="968"/>
        <end position="993"/>
    </location>
</feature>
<dbReference type="InterPro" id="IPR019787">
    <property type="entry name" value="Znf_PHD-finger"/>
</dbReference>
<dbReference type="EMBL" id="QNUK01000405">
    <property type="protein sequence ID" value="KAF5893900.1"/>
    <property type="molecule type" value="Genomic_DNA"/>
</dbReference>
<feature type="compositionally biased region" description="Basic and acidic residues" evidence="13">
    <location>
        <begin position="894"/>
        <end position="918"/>
    </location>
</feature>
<dbReference type="InterPro" id="IPR001965">
    <property type="entry name" value="Znf_PHD"/>
</dbReference>
<feature type="compositionally biased region" description="Polar residues" evidence="13">
    <location>
        <begin position="1521"/>
        <end position="1533"/>
    </location>
</feature>
<feature type="compositionally biased region" description="Basic and acidic residues" evidence="13">
    <location>
        <begin position="319"/>
        <end position="335"/>
    </location>
</feature>
<dbReference type="InterPro" id="IPR028942">
    <property type="entry name" value="WHIM1_dom"/>
</dbReference>
<dbReference type="PRINTS" id="PR01348">
    <property type="entry name" value="ICLNCHANNEL"/>
</dbReference>
<dbReference type="GO" id="GO:0042393">
    <property type="term" value="F:histone binding"/>
    <property type="evidence" value="ECO:0007669"/>
    <property type="project" value="TreeGrafter"/>
</dbReference>
<evidence type="ECO:0000256" key="8">
    <source>
        <dbReference type="ARBA" id="ARBA00022833"/>
    </source>
</evidence>
<gene>
    <name evidence="16" type="ORF">DAT39_016393</name>
</gene>
<evidence type="ECO:0000259" key="14">
    <source>
        <dbReference type="PROSITE" id="PS50016"/>
    </source>
</evidence>
<feature type="compositionally biased region" description="Acidic residues" evidence="13">
    <location>
        <begin position="1250"/>
        <end position="1266"/>
    </location>
</feature>
<feature type="compositionally biased region" description="Basic residues" evidence="13">
    <location>
        <begin position="1416"/>
        <end position="1426"/>
    </location>
</feature>
<feature type="domain" description="DDT" evidence="15">
    <location>
        <begin position="12"/>
        <end position="73"/>
    </location>
</feature>
<name>A0A8J4UCT9_CLAMG</name>
<feature type="compositionally biased region" description="Basic and acidic residues" evidence="13">
    <location>
        <begin position="736"/>
        <end position="774"/>
    </location>
</feature>
<feature type="compositionally biased region" description="Acidic residues" evidence="13">
    <location>
        <begin position="1430"/>
        <end position="1445"/>
    </location>
</feature>
<dbReference type="PROSITE" id="PS50827">
    <property type="entry name" value="DDT"/>
    <property type="match status" value="1"/>
</dbReference>
<dbReference type="GO" id="GO:0045892">
    <property type="term" value="P:negative regulation of DNA-templated transcription"/>
    <property type="evidence" value="ECO:0007669"/>
    <property type="project" value="TreeGrafter"/>
</dbReference>
<feature type="compositionally biased region" description="Basic and acidic residues" evidence="13">
    <location>
        <begin position="592"/>
        <end position="604"/>
    </location>
</feature>
<feature type="compositionally biased region" description="Basic and acidic residues" evidence="13">
    <location>
        <begin position="820"/>
        <end position="836"/>
    </location>
</feature>
<dbReference type="GO" id="GO:0031213">
    <property type="term" value="C:RSF complex"/>
    <property type="evidence" value="ECO:0007669"/>
    <property type="project" value="InterPro"/>
</dbReference>
<feature type="compositionally biased region" description="Acidic residues" evidence="13">
    <location>
        <begin position="1636"/>
        <end position="1654"/>
    </location>
</feature>
<feature type="compositionally biased region" description="Basic and acidic residues" evidence="13">
    <location>
        <begin position="480"/>
        <end position="508"/>
    </location>
</feature>
<feature type="compositionally biased region" description="Basic and acidic residues" evidence="13">
    <location>
        <begin position="420"/>
        <end position="438"/>
    </location>
</feature>
<dbReference type="CDD" id="cd15543">
    <property type="entry name" value="PHD_RSF1"/>
    <property type="match status" value="1"/>
</dbReference>
<feature type="compositionally biased region" description="Basic and acidic residues" evidence="13">
    <location>
        <begin position="261"/>
        <end position="284"/>
    </location>
</feature>
<dbReference type="Pfam" id="PF15612">
    <property type="entry name" value="WHIM1"/>
    <property type="match status" value="1"/>
</dbReference>
<dbReference type="GO" id="GO:0005886">
    <property type="term" value="C:plasma membrane"/>
    <property type="evidence" value="ECO:0007669"/>
    <property type="project" value="InterPro"/>
</dbReference>
<comment type="subcellular location">
    <subcellularLocation>
        <location evidence="2">Cytoplasm</location>
    </subcellularLocation>
    <subcellularLocation>
        <location evidence="1">Nucleus</location>
    </subcellularLocation>
</comment>
<dbReference type="PANTHER" id="PTHR14296">
    <property type="entry name" value="REMODELING AND SPACING FACTOR 1"/>
    <property type="match status" value="1"/>
</dbReference>
<feature type="compositionally biased region" description="Basic and acidic residues" evidence="13">
    <location>
        <begin position="858"/>
        <end position="878"/>
    </location>
</feature>
<keyword evidence="6" id="KW-0479">Metal-binding</keyword>
<feature type="region of interest" description="Disordered" evidence="13">
    <location>
        <begin position="1174"/>
        <end position="1555"/>
    </location>
</feature>
<feature type="region of interest" description="Disordered" evidence="13">
    <location>
        <begin position="1615"/>
        <end position="1664"/>
    </location>
</feature>
<dbReference type="SMART" id="SM00249">
    <property type="entry name" value="PHD"/>
    <property type="match status" value="1"/>
</dbReference>
<comment type="similarity">
    <text evidence="3">Belongs to the pICln (TC 1.A.47) family.</text>
</comment>
<feature type="compositionally biased region" description="Low complexity" evidence="13">
    <location>
        <begin position="1011"/>
        <end position="1020"/>
    </location>
</feature>
<feature type="compositionally biased region" description="Polar residues" evidence="13">
    <location>
        <begin position="509"/>
        <end position="518"/>
    </location>
</feature>
<feature type="region of interest" description="Disordered" evidence="13">
    <location>
        <begin position="204"/>
        <end position="1024"/>
    </location>
</feature>
<evidence type="ECO:0000256" key="1">
    <source>
        <dbReference type="ARBA" id="ARBA00004123"/>
    </source>
</evidence>
<keyword evidence="17" id="KW-1185">Reference proteome</keyword>
<feature type="compositionally biased region" description="Basic and acidic residues" evidence="13">
    <location>
        <begin position="791"/>
        <end position="807"/>
    </location>
</feature>
<feature type="compositionally biased region" description="Basic and acidic residues" evidence="13">
    <location>
        <begin position="1617"/>
        <end position="1635"/>
    </location>
</feature>
<dbReference type="InterPro" id="IPR019786">
    <property type="entry name" value="Zinc_finger_PHD-type_CS"/>
</dbReference>
<feature type="compositionally biased region" description="Basic and acidic residues" evidence="13">
    <location>
        <begin position="520"/>
        <end position="529"/>
    </location>
</feature>
<keyword evidence="8" id="KW-0862">Zinc</keyword>
<feature type="compositionally biased region" description="Basic residues" evidence="13">
    <location>
        <begin position="1290"/>
        <end position="1309"/>
    </location>
</feature>
<feature type="compositionally biased region" description="Basic and acidic residues" evidence="13">
    <location>
        <begin position="639"/>
        <end position="686"/>
    </location>
</feature>
<feature type="compositionally biased region" description="Low complexity" evidence="13">
    <location>
        <begin position="550"/>
        <end position="561"/>
    </location>
</feature>
<feature type="compositionally biased region" description="Polar residues" evidence="13">
    <location>
        <begin position="687"/>
        <end position="703"/>
    </location>
</feature>
<feature type="compositionally biased region" description="Acidic residues" evidence="13">
    <location>
        <begin position="1313"/>
        <end position="1328"/>
    </location>
</feature>
<evidence type="ECO:0000256" key="9">
    <source>
        <dbReference type="ARBA" id="ARBA00023242"/>
    </source>
</evidence>
<evidence type="ECO:0000256" key="12">
    <source>
        <dbReference type="PROSITE-ProRule" id="PRU00146"/>
    </source>
</evidence>
<dbReference type="Proteomes" id="UP000727407">
    <property type="component" value="Unassembled WGS sequence"/>
</dbReference>
<dbReference type="GO" id="GO:0006884">
    <property type="term" value="P:cell volume homeostasis"/>
    <property type="evidence" value="ECO:0007669"/>
    <property type="project" value="InterPro"/>
</dbReference>
<dbReference type="GO" id="GO:0006821">
    <property type="term" value="P:chloride transport"/>
    <property type="evidence" value="ECO:0007669"/>
    <property type="project" value="InterPro"/>
</dbReference>